<sequence length="231" mass="24675">MSISAVRLSGVSFSYREHPVLAGASLELAPGEFCVLAGQNGAGKTTLTRIILGELEPDGGSVAVFDRTPTAAIADGLVGYVPQQSPDDYRHIPLTVLELVQSNLNATRILPHRHARERSLALEAIQRAGLAGLHDRLVGELSGGQFQSALLARALVRSPWLLLLDEPTSNLDDANAAALMQTVSQASEGGMSTLLITHDLARLPRLYDRTVVLGHGVIHEESDERSVHNGL</sequence>
<dbReference type="RefSeq" id="WP_159444005.1">
    <property type="nucleotide sequence ID" value="NZ_FNWT01000014.1"/>
</dbReference>
<dbReference type="InterPro" id="IPR003593">
    <property type="entry name" value="AAA+_ATPase"/>
</dbReference>
<evidence type="ECO:0000256" key="4">
    <source>
        <dbReference type="ARBA" id="ARBA00022840"/>
    </source>
</evidence>
<evidence type="ECO:0000259" key="5">
    <source>
        <dbReference type="PROSITE" id="PS50893"/>
    </source>
</evidence>
<evidence type="ECO:0000256" key="2">
    <source>
        <dbReference type="ARBA" id="ARBA00022448"/>
    </source>
</evidence>
<dbReference type="Proteomes" id="UP000199135">
    <property type="component" value="Unassembled WGS sequence"/>
</dbReference>
<keyword evidence="2" id="KW-0813">Transport</keyword>
<protein>
    <submittedName>
        <fullName evidence="6">Zinc transport system ATP-binding protein</fullName>
    </submittedName>
</protein>
<comment type="similarity">
    <text evidence="1">Belongs to the ABC transporter superfamily.</text>
</comment>
<dbReference type="SMART" id="SM00382">
    <property type="entry name" value="AAA"/>
    <property type="match status" value="1"/>
</dbReference>
<dbReference type="PANTHER" id="PTHR42734">
    <property type="entry name" value="METAL TRANSPORT SYSTEM ATP-BINDING PROTEIN TM_0124-RELATED"/>
    <property type="match status" value="1"/>
</dbReference>
<keyword evidence="7" id="KW-1185">Reference proteome</keyword>
<keyword evidence="4 6" id="KW-0067">ATP-binding</keyword>
<feature type="domain" description="ABC transporter" evidence="5">
    <location>
        <begin position="6"/>
        <end position="231"/>
    </location>
</feature>
<dbReference type="EMBL" id="FNWT01000014">
    <property type="protein sequence ID" value="SEH69660.1"/>
    <property type="molecule type" value="Genomic_DNA"/>
</dbReference>
<organism evidence="6 7">
    <name type="scientific">Parafannyhessea umbonata</name>
    <dbReference type="NCBI Taxonomy" id="604330"/>
    <lineage>
        <taxon>Bacteria</taxon>
        <taxon>Bacillati</taxon>
        <taxon>Actinomycetota</taxon>
        <taxon>Coriobacteriia</taxon>
        <taxon>Coriobacteriales</taxon>
        <taxon>Atopobiaceae</taxon>
        <taxon>Parafannyhessea</taxon>
    </lineage>
</organism>
<dbReference type="InterPro" id="IPR050153">
    <property type="entry name" value="Metal_Ion_Import_ABC"/>
</dbReference>
<dbReference type="GO" id="GO:0005524">
    <property type="term" value="F:ATP binding"/>
    <property type="evidence" value="ECO:0007669"/>
    <property type="project" value="UniProtKB-KW"/>
</dbReference>
<comment type="caution">
    <text evidence="6">The sequence shown here is derived from an EMBL/GenBank/DDBJ whole genome shotgun (WGS) entry which is preliminary data.</text>
</comment>
<name>A0A1H6K3G5_9ACTN</name>
<dbReference type="PANTHER" id="PTHR42734:SF17">
    <property type="entry name" value="METAL TRANSPORT SYSTEM ATP-BINDING PROTEIN TM_0124-RELATED"/>
    <property type="match status" value="1"/>
</dbReference>
<evidence type="ECO:0000313" key="6">
    <source>
        <dbReference type="EMBL" id="SEH69660.1"/>
    </source>
</evidence>
<dbReference type="PROSITE" id="PS50893">
    <property type="entry name" value="ABC_TRANSPORTER_2"/>
    <property type="match status" value="1"/>
</dbReference>
<dbReference type="InterPro" id="IPR027417">
    <property type="entry name" value="P-loop_NTPase"/>
</dbReference>
<keyword evidence="3" id="KW-0547">Nucleotide-binding</keyword>
<accession>A0A1H6K3G5</accession>
<dbReference type="Pfam" id="PF00005">
    <property type="entry name" value="ABC_tran"/>
    <property type="match status" value="1"/>
</dbReference>
<evidence type="ECO:0000256" key="3">
    <source>
        <dbReference type="ARBA" id="ARBA00022741"/>
    </source>
</evidence>
<reference evidence="6 7" key="1">
    <citation type="submission" date="2016-10" db="EMBL/GenBank/DDBJ databases">
        <authorList>
            <person name="Varghese N."/>
            <person name="Submissions S."/>
        </authorList>
    </citation>
    <scope>NUCLEOTIDE SEQUENCE [LARGE SCALE GENOMIC DNA]</scope>
    <source>
        <strain evidence="6 7">WCP15</strain>
    </source>
</reference>
<proteinExistence type="inferred from homology"/>
<dbReference type="Gene3D" id="3.40.50.300">
    <property type="entry name" value="P-loop containing nucleotide triphosphate hydrolases"/>
    <property type="match status" value="1"/>
</dbReference>
<dbReference type="SUPFAM" id="SSF52540">
    <property type="entry name" value="P-loop containing nucleoside triphosphate hydrolases"/>
    <property type="match status" value="1"/>
</dbReference>
<dbReference type="InterPro" id="IPR003439">
    <property type="entry name" value="ABC_transporter-like_ATP-bd"/>
</dbReference>
<evidence type="ECO:0000256" key="1">
    <source>
        <dbReference type="ARBA" id="ARBA00005417"/>
    </source>
</evidence>
<evidence type="ECO:0000313" key="7">
    <source>
        <dbReference type="Proteomes" id="UP000199135"/>
    </source>
</evidence>
<gene>
    <name evidence="6" type="ORF">SAMN05216447_11412</name>
</gene>